<sequence length="265" mass="30414">MWGLTLSDRSFPGSSPEAIFEQARRAGILRLVVHDEALRPVPRRRLWGRRDPDIEAWRAVSQWAEALDYSRPRLHALRFERLRAGVRLTAWAIAPRPPQEVGASRIQPYALTAAAAASFLGASGLLLEGMDRWDPGEAMTFLRHLLPVLSGLRLILSLRLSEASPLLLEISRGFRARIRPWIALDLEERLPGDFPSLWDKIKPAVSMLMFRWGPEHLEWWDQEGRPILERTRFEGELVVTFPEIAGDRWALWKNMAQAHRLWPDA</sequence>
<accession>A0A2H5Y4Q5</accession>
<gene>
    <name evidence="1" type="ORF">HRbin22_00542</name>
</gene>
<protein>
    <submittedName>
        <fullName evidence="1">Uncharacterized protein</fullName>
    </submittedName>
</protein>
<dbReference type="EMBL" id="BEHY01000007">
    <property type="protein sequence ID" value="GBD08308.1"/>
    <property type="molecule type" value="Genomic_DNA"/>
</dbReference>
<name>A0A2H5Y4Q5_9CHLR</name>
<reference evidence="2" key="1">
    <citation type="submission" date="2017-09" db="EMBL/GenBank/DDBJ databases">
        <title>Metaegenomics of thermophilic ammonia-oxidizing enrichment culture.</title>
        <authorList>
            <person name="Kato S."/>
            <person name="Suzuki K."/>
        </authorList>
    </citation>
    <scope>NUCLEOTIDE SEQUENCE [LARGE SCALE GENOMIC DNA]</scope>
</reference>
<comment type="caution">
    <text evidence="1">The sequence shown here is derived from an EMBL/GenBank/DDBJ whole genome shotgun (WGS) entry which is preliminary data.</text>
</comment>
<evidence type="ECO:0000313" key="1">
    <source>
        <dbReference type="EMBL" id="GBD08308.1"/>
    </source>
</evidence>
<dbReference type="AlphaFoldDB" id="A0A2H5Y4Q5"/>
<dbReference type="Proteomes" id="UP000236642">
    <property type="component" value="Unassembled WGS sequence"/>
</dbReference>
<proteinExistence type="predicted"/>
<evidence type="ECO:0000313" key="2">
    <source>
        <dbReference type="Proteomes" id="UP000236642"/>
    </source>
</evidence>
<organism evidence="1 2">
    <name type="scientific">Candidatus Thermoflexus japonica</name>
    <dbReference type="NCBI Taxonomy" id="2035417"/>
    <lineage>
        <taxon>Bacteria</taxon>
        <taxon>Bacillati</taxon>
        <taxon>Chloroflexota</taxon>
        <taxon>Thermoflexia</taxon>
        <taxon>Thermoflexales</taxon>
        <taxon>Thermoflexaceae</taxon>
        <taxon>Thermoflexus</taxon>
    </lineage>
</organism>